<keyword evidence="2" id="KW-1185">Reference proteome</keyword>
<evidence type="ECO:0000313" key="1">
    <source>
        <dbReference type="EMBL" id="ORZ38809.1"/>
    </source>
</evidence>
<gene>
    <name evidence="1" type="ORF">BCR44DRAFT_1427828</name>
</gene>
<evidence type="ECO:0000313" key="2">
    <source>
        <dbReference type="Proteomes" id="UP000193411"/>
    </source>
</evidence>
<dbReference type="EMBL" id="MCFL01000007">
    <property type="protein sequence ID" value="ORZ38809.1"/>
    <property type="molecule type" value="Genomic_DNA"/>
</dbReference>
<protein>
    <submittedName>
        <fullName evidence="1">Uncharacterized protein</fullName>
    </submittedName>
</protein>
<reference evidence="1 2" key="1">
    <citation type="submission" date="2016-07" db="EMBL/GenBank/DDBJ databases">
        <title>Pervasive Adenine N6-methylation of Active Genes in Fungi.</title>
        <authorList>
            <consortium name="DOE Joint Genome Institute"/>
            <person name="Mondo S.J."/>
            <person name="Dannebaum R.O."/>
            <person name="Kuo R.C."/>
            <person name="Labutti K."/>
            <person name="Haridas S."/>
            <person name="Kuo A."/>
            <person name="Salamov A."/>
            <person name="Ahrendt S.R."/>
            <person name="Lipzen A."/>
            <person name="Sullivan W."/>
            <person name="Andreopoulos W.B."/>
            <person name="Clum A."/>
            <person name="Lindquist E."/>
            <person name="Daum C."/>
            <person name="Ramamoorthy G.K."/>
            <person name="Gryganskyi A."/>
            <person name="Culley D."/>
            <person name="Magnuson J.K."/>
            <person name="James T.Y."/>
            <person name="O'Malley M.A."/>
            <person name="Stajich J.E."/>
            <person name="Spatafora J.W."/>
            <person name="Visel A."/>
            <person name="Grigoriev I.V."/>
        </authorList>
    </citation>
    <scope>NUCLEOTIDE SEQUENCE [LARGE SCALE GENOMIC DNA]</scope>
    <source>
        <strain evidence="1 2">PL171</strain>
    </source>
</reference>
<comment type="caution">
    <text evidence="1">The sequence shown here is derived from an EMBL/GenBank/DDBJ whole genome shotgun (WGS) entry which is preliminary data.</text>
</comment>
<accession>A0A1Y2HWB6</accession>
<dbReference type="Proteomes" id="UP000193411">
    <property type="component" value="Unassembled WGS sequence"/>
</dbReference>
<organism evidence="1 2">
    <name type="scientific">Catenaria anguillulae PL171</name>
    <dbReference type="NCBI Taxonomy" id="765915"/>
    <lineage>
        <taxon>Eukaryota</taxon>
        <taxon>Fungi</taxon>
        <taxon>Fungi incertae sedis</taxon>
        <taxon>Blastocladiomycota</taxon>
        <taxon>Blastocladiomycetes</taxon>
        <taxon>Blastocladiales</taxon>
        <taxon>Catenariaceae</taxon>
        <taxon>Catenaria</taxon>
    </lineage>
</organism>
<name>A0A1Y2HWB6_9FUNG</name>
<dbReference type="AlphaFoldDB" id="A0A1Y2HWB6"/>
<proteinExistence type="predicted"/>
<sequence>MADEHWEAWGRKAYKRLKDPHPPPYPGRALSCWALVLRHMFLLFHPHHTLIHSCTLLLYFVSRASPTTPPSLLPCVAATPSRSTHSKHQRNEMNHLVVLPIRQCI</sequence>